<accession>A0A4P8XGK7</accession>
<sequence>MVLLNSAIVPWKEMGGINLYSHISEFYSTIIKLTDTDVLFGKTLVRYEIKDEVYLWFNLFNGKLFKITALKNYTGKLFNEIQIGMSMEEVLKIEPSFEYDEFEEVYGSPKGIYIETEPIDNTVLWISIYIKEIDNEDFEKGNW</sequence>
<gene>
    <name evidence="1" type="ORF">E6C60_0875</name>
</gene>
<dbReference type="OrthoDB" id="2051994at2"/>
<organism evidence="1 2">
    <name type="scientific">Paenibacillus algicola</name>
    <dbReference type="NCBI Taxonomy" id="2565926"/>
    <lineage>
        <taxon>Bacteria</taxon>
        <taxon>Bacillati</taxon>
        <taxon>Bacillota</taxon>
        <taxon>Bacilli</taxon>
        <taxon>Bacillales</taxon>
        <taxon>Paenibacillaceae</taxon>
        <taxon>Paenibacillus</taxon>
    </lineage>
</organism>
<dbReference type="Proteomes" id="UP000300879">
    <property type="component" value="Chromosome"/>
</dbReference>
<dbReference type="AlphaFoldDB" id="A0A4P8XGK7"/>
<dbReference type="KEGG" id="palo:E6C60_0875"/>
<evidence type="ECO:0000313" key="2">
    <source>
        <dbReference type="Proteomes" id="UP000300879"/>
    </source>
</evidence>
<dbReference type="EMBL" id="CP040396">
    <property type="protein sequence ID" value="QCT01596.1"/>
    <property type="molecule type" value="Genomic_DNA"/>
</dbReference>
<protein>
    <submittedName>
        <fullName evidence="1">Uncharacterized protein</fullName>
    </submittedName>
</protein>
<name>A0A4P8XGK7_9BACL</name>
<reference evidence="1 2" key="1">
    <citation type="submission" date="2019-05" db="EMBL/GenBank/DDBJ databases">
        <authorList>
            <person name="Chen C."/>
        </authorList>
    </citation>
    <scope>NUCLEOTIDE SEQUENCE [LARGE SCALE GENOMIC DNA]</scope>
    <source>
        <strain evidence="1 2">HB172198</strain>
    </source>
</reference>
<keyword evidence="2" id="KW-1185">Reference proteome</keyword>
<evidence type="ECO:0000313" key="1">
    <source>
        <dbReference type="EMBL" id="QCT01596.1"/>
    </source>
</evidence>
<proteinExistence type="predicted"/>